<reference evidence="1" key="1">
    <citation type="submission" date="2023-03" db="EMBL/GenBank/DDBJ databases">
        <authorList>
            <person name="Julca I."/>
        </authorList>
    </citation>
    <scope>NUCLEOTIDE SEQUENCE</scope>
</reference>
<sequence>MEWKQVLKHNKTLTISEEVPKEEAKIQVGKGEMIQRSKVKEKMTTSPGFNILMEVDEELQPIEGKKDTQHQLNLTSEHDEAKLCMDLTKVGRGKSYGKS</sequence>
<dbReference type="EMBL" id="OX459122">
    <property type="protein sequence ID" value="CAI9106337.1"/>
    <property type="molecule type" value="Genomic_DNA"/>
</dbReference>
<organism evidence="1 2">
    <name type="scientific">Oldenlandia corymbosa var. corymbosa</name>
    <dbReference type="NCBI Taxonomy" id="529605"/>
    <lineage>
        <taxon>Eukaryota</taxon>
        <taxon>Viridiplantae</taxon>
        <taxon>Streptophyta</taxon>
        <taxon>Embryophyta</taxon>
        <taxon>Tracheophyta</taxon>
        <taxon>Spermatophyta</taxon>
        <taxon>Magnoliopsida</taxon>
        <taxon>eudicotyledons</taxon>
        <taxon>Gunneridae</taxon>
        <taxon>Pentapetalae</taxon>
        <taxon>asterids</taxon>
        <taxon>lamiids</taxon>
        <taxon>Gentianales</taxon>
        <taxon>Rubiaceae</taxon>
        <taxon>Rubioideae</taxon>
        <taxon>Spermacoceae</taxon>
        <taxon>Hedyotis-Oldenlandia complex</taxon>
        <taxon>Oldenlandia</taxon>
    </lineage>
</organism>
<evidence type="ECO:0000313" key="2">
    <source>
        <dbReference type="Proteomes" id="UP001161247"/>
    </source>
</evidence>
<proteinExistence type="predicted"/>
<dbReference type="Proteomes" id="UP001161247">
    <property type="component" value="Chromosome 5"/>
</dbReference>
<accession>A0AAV1DHM2</accession>
<dbReference type="AlphaFoldDB" id="A0AAV1DHM2"/>
<keyword evidence="2" id="KW-1185">Reference proteome</keyword>
<gene>
    <name evidence="1" type="ORF">OLC1_LOCUS14846</name>
</gene>
<protein>
    <submittedName>
        <fullName evidence="1">OLC1v1005467C1</fullName>
    </submittedName>
</protein>
<name>A0AAV1DHM2_OLDCO</name>
<evidence type="ECO:0000313" key="1">
    <source>
        <dbReference type="EMBL" id="CAI9106337.1"/>
    </source>
</evidence>